<evidence type="ECO:0000313" key="4">
    <source>
        <dbReference type="EMBL" id="KAG6417927.1"/>
    </source>
</evidence>
<reference evidence="4" key="1">
    <citation type="submission" date="2018-01" db="EMBL/GenBank/DDBJ databases">
        <authorList>
            <person name="Mao J.F."/>
        </authorList>
    </citation>
    <scope>NUCLEOTIDE SEQUENCE</scope>
    <source>
        <strain evidence="4">Huo1</strain>
        <tissue evidence="4">Leaf</tissue>
    </source>
</reference>
<dbReference type="Pfam" id="PF25597">
    <property type="entry name" value="SH3_retrovirus"/>
    <property type="match status" value="1"/>
</dbReference>
<feature type="compositionally biased region" description="Polar residues" evidence="1">
    <location>
        <begin position="108"/>
        <end position="121"/>
    </location>
</feature>
<evidence type="ECO:0000256" key="1">
    <source>
        <dbReference type="SAM" id="MobiDB-lite"/>
    </source>
</evidence>
<keyword evidence="5" id="KW-1185">Reference proteome</keyword>
<dbReference type="AlphaFoldDB" id="A0A8X8ZUX6"/>
<dbReference type="CDD" id="cd09272">
    <property type="entry name" value="RNase_HI_RT_Ty1"/>
    <property type="match status" value="1"/>
</dbReference>
<sequence>MTPQEAWNGRKPGIAHLRVFGSKAYAHVPDQTRSKLDDKSKPFIFIGYDSNTKGYKLYDPTLQKTMISRDVEFDEEGVWDFGSDNDTTSIPPFGDPRIDEQIRKEQQEQTTPPASPATSVGGSPPSFLNERATQRARNLAEVYDDTERIDKYLEDNGFTKCPHEHALYVKSKGNDVLIVCLYVDDLIFTGNNPSMFEEFKKAMTDEFEMTDIGLMAYYLGVEVKQLEDGVFITQEHYAKEILKKFKMEDCKPINTPVECGVKLSKNDKGEKVDLTLYKSLVGSLRYLTCTRPDILYATGLVSRYMENPTTTHFKAAKRILRYINGTIDYGLLYSATNDYRLVGYSDSDWAGDTDDRKSTSGYVFYMGDTAFTWMSKKQPIVTLSTCEAEYVAATFSVCHAIWLRSLLSELGWPQKEPTTICVDNKSAIALSKNPVFHNRSKHIDTRYHYIRECIANQEIQVEYVKSQDQVADIFTKPLNHEDFIKIRTLLGMTNQV</sequence>
<dbReference type="PANTHER" id="PTHR11439:SF517">
    <property type="entry name" value="CYSTEINE-RICH RLK (RECEPTOR-LIKE PROTEIN KINASE) 8"/>
    <property type="match status" value="1"/>
</dbReference>
<feature type="domain" description="Retroviral polymerase SH3-like" evidence="3">
    <location>
        <begin position="22"/>
        <end position="85"/>
    </location>
</feature>
<evidence type="ECO:0008006" key="6">
    <source>
        <dbReference type="Google" id="ProtNLM"/>
    </source>
</evidence>
<feature type="domain" description="Reverse transcriptase Ty1/copia-type" evidence="2">
    <location>
        <begin position="147"/>
        <end position="258"/>
    </location>
</feature>
<name>A0A8X8ZUX6_SALSN</name>
<dbReference type="EMBL" id="PNBA02000007">
    <property type="protein sequence ID" value="KAG6417927.1"/>
    <property type="molecule type" value="Genomic_DNA"/>
</dbReference>
<protein>
    <recommendedName>
        <fullName evidence="6">Reverse transcriptase Ty1/copia-type domain-containing protein</fullName>
    </recommendedName>
</protein>
<evidence type="ECO:0000313" key="5">
    <source>
        <dbReference type="Proteomes" id="UP000298416"/>
    </source>
</evidence>
<dbReference type="InterPro" id="IPR043502">
    <property type="entry name" value="DNA/RNA_pol_sf"/>
</dbReference>
<reference evidence="4" key="2">
    <citation type="submission" date="2020-08" db="EMBL/GenBank/DDBJ databases">
        <title>Plant Genome Project.</title>
        <authorList>
            <person name="Zhang R.-G."/>
        </authorList>
    </citation>
    <scope>NUCLEOTIDE SEQUENCE</scope>
    <source>
        <strain evidence="4">Huo1</strain>
        <tissue evidence="4">Leaf</tissue>
    </source>
</reference>
<dbReference type="Pfam" id="PF07727">
    <property type="entry name" value="RVT_2"/>
    <property type="match status" value="1"/>
</dbReference>
<dbReference type="Proteomes" id="UP000298416">
    <property type="component" value="Unassembled WGS sequence"/>
</dbReference>
<evidence type="ECO:0000259" key="3">
    <source>
        <dbReference type="Pfam" id="PF25597"/>
    </source>
</evidence>
<gene>
    <name evidence="4" type="ORF">SASPL_120124</name>
</gene>
<dbReference type="SUPFAM" id="SSF56672">
    <property type="entry name" value="DNA/RNA polymerases"/>
    <property type="match status" value="1"/>
</dbReference>
<proteinExistence type="predicted"/>
<evidence type="ECO:0000259" key="2">
    <source>
        <dbReference type="Pfam" id="PF07727"/>
    </source>
</evidence>
<organism evidence="4">
    <name type="scientific">Salvia splendens</name>
    <name type="common">Scarlet sage</name>
    <dbReference type="NCBI Taxonomy" id="180675"/>
    <lineage>
        <taxon>Eukaryota</taxon>
        <taxon>Viridiplantae</taxon>
        <taxon>Streptophyta</taxon>
        <taxon>Embryophyta</taxon>
        <taxon>Tracheophyta</taxon>
        <taxon>Spermatophyta</taxon>
        <taxon>Magnoliopsida</taxon>
        <taxon>eudicotyledons</taxon>
        <taxon>Gunneridae</taxon>
        <taxon>Pentapetalae</taxon>
        <taxon>asterids</taxon>
        <taxon>lamiids</taxon>
        <taxon>Lamiales</taxon>
        <taxon>Lamiaceae</taxon>
        <taxon>Nepetoideae</taxon>
        <taxon>Mentheae</taxon>
        <taxon>Salviinae</taxon>
        <taxon>Salvia</taxon>
        <taxon>Salvia subgen. Calosphace</taxon>
        <taxon>core Calosphace</taxon>
    </lineage>
</organism>
<feature type="region of interest" description="Disordered" evidence="1">
    <location>
        <begin position="103"/>
        <end position="128"/>
    </location>
</feature>
<accession>A0A8X8ZUX6</accession>
<comment type="caution">
    <text evidence="4">The sequence shown here is derived from an EMBL/GenBank/DDBJ whole genome shotgun (WGS) entry which is preliminary data.</text>
</comment>
<dbReference type="PANTHER" id="PTHR11439">
    <property type="entry name" value="GAG-POL-RELATED RETROTRANSPOSON"/>
    <property type="match status" value="1"/>
</dbReference>
<dbReference type="InterPro" id="IPR013103">
    <property type="entry name" value="RVT_2"/>
</dbReference>
<dbReference type="InterPro" id="IPR057670">
    <property type="entry name" value="SH3_retrovirus"/>
</dbReference>